<dbReference type="STRING" id="500610.SAMN02799615_00836"/>
<dbReference type="AlphaFoldDB" id="A0A1I1ZWL2"/>
<name>A0A1I1ZWL2_9GAMM</name>
<evidence type="ECO:0008006" key="3">
    <source>
        <dbReference type="Google" id="ProtNLM"/>
    </source>
</evidence>
<dbReference type="Proteomes" id="UP000199477">
    <property type="component" value="Unassembled WGS sequence"/>
</dbReference>
<keyword evidence="2" id="KW-1185">Reference proteome</keyword>
<dbReference type="EMBL" id="FONH01000002">
    <property type="protein sequence ID" value="SFE35979.1"/>
    <property type="molecule type" value="Genomic_DNA"/>
</dbReference>
<proteinExistence type="predicted"/>
<sequence>MGEMRDDHRGIEIRCAHDSRDGMFHAYFDLPAMPMRGFQQKEKREVQAESSVAVLMMAKQAIDEYLDFRESI</sequence>
<reference evidence="2" key="1">
    <citation type="submission" date="2016-10" db="EMBL/GenBank/DDBJ databases">
        <authorList>
            <person name="Varghese N."/>
            <person name="Submissions S."/>
        </authorList>
    </citation>
    <scope>NUCLEOTIDE SEQUENCE [LARGE SCALE GENOMIC DNA]</scope>
    <source>
        <strain evidence="2">UNC178MFTsu3.1</strain>
    </source>
</reference>
<evidence type="ECO:0000313" key="2">
    <source>
        <dbReference type="Proteomes" id="UP000199477"/>
    </source>
</evidence>
<protein>
    <recommendedName>
        <fullName evidence="3">HicB family protein</fullName>
    </recommendedName>
</protein>
<dbReference type="RefSeq" id="WP_026636569.1">
    <property type="nucleotide sequence ID" value="NZ_FONH01000002.1"/>
</dbReference>
<accession>A0A1I1ZWL2</accession>
<evidence type="ECO:0000313" key="1">
    <source>
        <dbReference type="EMBL" id="SFE35979.1"/>
    </source>
</evidence>
<gene>
    <name evidence="1" type="ORF">SAMN02799615_00836</name>
</gene>
<organism evidence="1 2">
    <name type="scientific">Dyella marensis</name>
    <dbReference type="NCBI Taxonomy" id="500610"/>
    <lineage>
        <taxon>Bacteria</taxon>
        <taxon>Pseudomonadati</taxon>
        <taxon>Pseudomonadota</taxon>
        <taxon>Gammaproteobacteria</taxon>
        <taxon>Lysobacterales</taxon>
        <taxon>Rhodanobacteraceae</taxon>
        <taxon>Dyella</taxon>
    </lineage>
</organism>